<dbReference type="InterPro" id="IPR023828">
    <property type="entry name" value="Peptidase_S8_Ser-AS"/>
</dbReference>
<dbReference type="PANTHER" id="PTHR43806:SF11">
    <property type="entry name" value="CEREVISIN-RELATED"/>
    <property type="match status" value="1"/>
</dbReference>
<dbReference type="PROSITE" id="PS00137">
    <property type="entry name" value="SUBTILASE_HIS"/>
    <property type="match status" value="1"/>
</dbReference>
<dbReference type="GO" id="GO:0005615">
    <property type="term" value="C:extracellular space"/>
    <property type="evidence" value="ECO:0007669"/>
    <property type="project" value="TreeGrafter"/>
</dbReference>
<dbReference type="PROSITE" id="PS51257">
    <property type="entry name" value="PROKAR_LIPOPROTEIN"/>
    <property type="match status" value="1"/>
</dbReference>
<proteinExistence type="inferred from homology"/>
<dbReference type="CDD" id="cd04077">
    <property type="entry name" value="Peptidases_S8_PCSK9_ProteinaseK_like"/>
    <property type="match status" value="1"/>
</dbReference>
<dbReference type="InterPro" id="IPR015500">
    <property type="entry name" value="Peptidase_S8_subtilisin-rel"/>
</dbReference>
<keyword evidence="4 6" id="KW-0720">Serine protease</keyword>
<evidence type="ECO:0000256" key="6">
    <source>
        <dbReference type="PROSITE-ProRule" id="PRU01240"/>
    </source>
</evidence>
<feature type="active site" description="Charge relay system" evidence="5 6">
    <location>
        <position position="165"/>
    </location>
</feature>
<dbReference type="InterPro" id="IPR036852">
    <property type="entry name" value="Peptidase_S8/S53_dom_sf"/>
</dbReference>
<evidence type="ECO:0000256" key="9">
    <source>
        <dbReference type="SAM" id="SignalP"/>
    </source>
</evidence>
<dbReference type="EMBL" id="FOAP01000007">
    <property type="protein sequence ID" value="SEL64839.1"/>
    <property type="molecule type" value="Genomic_DNA"/>
</dbReference>
<evidence type="ECO:0000313" key="13">
    <source>
        <dbReference type="Proteomes" id="UP000182719"/>
    </source>
</evidence>
<dbReference type="Pfam" id="PF05922">
    <property type="entry name" value="Inhibitor_I9"/>
    <property type="match status" value="1"/>
</dbReference>
<dbReference type="PRINTS" id="PR00723">
    <property type="entry name" value="SUBTILISIN"/>
</dbReference>
<keyword evidence="13" id="KW-1185">Reference proteome</keyword>
<evidence type="ECO:0000259" key="11">
    <source>
        <dbReference type="Pfam" id="PF05922"/>
    </source>
</evidence>
<protein>
    <submittedName>
        <fullName evidence="12">Serine protease, subtilisin family</fullName>
    </submittedName>
</protein>
<dbReference type="AlphaFoldDB" id="A0A1H7RXU7"/>
<dbReference type="Gene3D" id="2.60.120.260">
    <property type="entry name" value="Galactose-binding domain-like"/>
    <property type="match status" value="1"/>
</dbReference>
<dbReference type="PROSITE" id="PS00136">
    <property type="entry name" value="SUBTILASE_ASP"/>
    <property type="match status" value="1"/>
</dbReference>
<dbReference type="Pfam" id="PF17957">
    <property type="entry name" value="Big_7"/>
    <property type="match status" value="1"/>
</dbReference>
<dbReference type="SUPFAM" id="SSF52743">
    <property type="entry name" value="Subtilisin-like"/>
    <property type="match status" value="1"/>
</dbReference>
<dbReference type="GO" id="GO:0006508">
    <property type="term" value="P:proteolysis"/>
    <property type="evidence" value="ECO:0007669"/>
    <property type="project" value="UniProtKB-KW"/>
</dbReference>
<dbReference type="PROSITE" id="PS51892">
    <property type="entry name" value="SUBTILASE"/>
    <property type="match status" value="1"/>
</dbReference>
<feature type="active site" description="Charge relay system" evidence="5 6">
    <location>
        <position position="350"/>
    </location>
</feature>
<organism evidence="12 13">
    <name type="scientific">Stigmatella aurantiaca</name>
    <dbReference type="NCBI Taxonomy" id="41"/>
    <lineage>
        <taxon>Bacteria</taxon>
        <taxon>Pseudomonadati</taxon>
        <taxon>Myxococcota</taxon>
        <taxon>Myxococcia</taxon>
        <taxon>Myxococcales</taxon>
        <taxon>Cystobacterineae</taxon>
        <taxon>Archangiaceae</taxon>
        <taxon>Stigmatella</taxon>
    </lineage>
</organism>
<comment type="similarity">
    <text evidence="1 6 7">Belongs to the peptidase S8 family.</text>
</comment>
<dbReference type="InterPro" id="IPR050131">
    <property type="entry name" value="Peptidase_S8_subtilisin-like"/>
</dbReference>
<accession>A0A1H7RXU7</accession>
<dbReference type="InterPro" id="IPR037045">
    <property type="entry name" value="S8pro/Inhibitor_I9_sf"/>
</dbReference>
<reference evidence="13" key="1">
    <citation type="submission" date="2016-10" db="EMBL/GenBank/DDBJ databases">
        <authorList>
            <person name="Varghese N."/>
            <person name="Submissions S."/>
        </authorList>
    </citation>
    <scope>NUCLEOTIDE SEQUENCE [LARGE SCALE GENOMIC DNA]</scope>
    <source>
        <strain evidence="13">DSM 17044</strain>
    </source>
</reference>
<dbReference type="Gene3D" id="2.60.40.10">
    <property type="entry name" value="Immunoglobulins"/>
    <property type="match status" value="1"/>
</dbReference>
<evidence type="ECO:0000256" key="8">
    <source>
        <dbReference type="SAM" id="MobiDB-lite"/>
    </source>
</evidence>
<dbReference type="FunFam" id="3.40.50.200:FF:000014">
    <property type="entry name" value="Proteinase K"/>
    <property type="match status" value="1"/>
</dbReference>
<dbReference type="InterPro" id="IPR023827">
    <property type="entry name" value="Peptidase_S8_Asp-AS"/>
</dbReference>
<dbReference type="Gene3D" id="3.30.70.80">
    <property type="entry name" value="Peptidase S8 propeptide/proteinase inhibitor I9"/>
    <property type="match status" value="1"/>
</dbReference>
<dbReference type="InterPro" id="IPR000209">
    <property type="entry name" value="Peptidase_S8/S53_dom"/>
</dbReference>
<dbReference type="Proteomes" id="UP000182719">
    <property type="component" value="Unassembled WGS sequence"/>
</dbReference>
<evidence type="ECO:0000256" key="2">
    <source>
        <dbReference type="ARBA" id="ARBA00022670"/>
    </source>
</evidence>
<evidence type="ECO:0000256" key="4">
    <source>
        <dbReference type="ARBA" id="ARBA00022825"/>
    </source>
</evidence>
<evidence type="ECO:0000256" key="1">
    <source>
        <dbReference type="ARBA" id="ARBA00011073"/>
    </source>
</evidence>
<feature type="compositionally biased region" description="Low complexity" evidence="8">
    <location>
        <begin position="416"/>
        <end position="428"/>
    </location>
</feature>
<gene>
    <name evidence="12" type="ORF">SAMN05444354_107224</name>
</gene>
<dbReference type="OrthoDB" id="9790784at2"/>
<feature type="domain" description="Peptidase S8/S53" evidence="10">
    <location>
        <begin position="158"/>
        <end position="386"/>
    </location>
</feature>
<name>A0A1H7RXU7_STIAU</name>
<dbReference type="PROSITE" id="PS00138">
    <property type="entry name" value="SUBTILASE_SER"/>
    <property type="match status" value="1"/>
</dbReference>
<feature type="signal peptide" evidence="9">
    <location>
        <begin position="1"/>
        <end position="20"/>
    </location>
</feature>
<evidence type="ECO:0000256" key="5">
    <source>
        <dbReference type="PIRSR" id="PIRSR615500-1"/>
    </source>
</evidence>
<dbReference type="RefSeq" id="WP_075007259.1">
    <property type="nucleotide sequence ID" value="NZ_FOAP01000007.1"/>
</dbReference>
<feature type="domain" description="Inhibitor I9" evidence="11">
    <location>
        <begin position="53"/>
        <end position="124"/>
    </location>
</feature>
<dbReference type="InterPro" id="IPR022398">
    <property type="entry name" value="Peptidase_S8_His-AS"/>
</dbReference>
<feature type="region of interest" description="Disordered" evidence="8">
    <location>
        <begin position="406"/>
        <end position="428"/>
    </location>
</feature>
<dbReference type="InterPro" id="IPR034193">
    <property type="entry name" value="PCSK9_ProteinaseK-like"/>
</dbReference>
<sequence length="669" mass="68651">MKRITKAACTLSFLVLGACGAEMEEQEGSPSEPRQQLGEMAQLLRSPRAVPNRYIVVLKKDLKTVALAAEGEIAQQMVLKTGGEVLHTYTSAINGFAARMSEAQVRELLADPRVAYIEEDSFVEAVGTQTGATWGIDRIDQSALPLNSTYNYNNDGTGVHAYIVDTGVLTTHTEFTGRIGNGFDAVTSGGAATDCNGHGSHVAGTVGGTTYGVAKKVTIHAVRVLDCNGSGTTAGVIAGVDWVKNNHIKPAVANMSLGGGASQTLDDAVAGAINAGVVFAVAAGNDNGNACSYSPARTPSAITVGATERTDARASYSNYGTCLDIFAPGSSITSAWYTSTTGTNTISGTSMASPHVAGAAALYLAANPSATPQQVRDALVNNGTAGKVTSPGTGSPNVLLYTGFIGDGGQNPGDTTPPSTSITSPAGGASLSGSATLSADASDNVGVSRVEFYAGTSLIGTDSSAPYSISWNTASVANGSYTLTSKAFDASGNSATSAAVSVTVSNTTGSCSTTEQLLINPGFESGATSWTATSGVISGTTSGSAPRTGTYKAWLNGRGKTATDYAYQTVTIPATACSASLSFWLKITTAETESVAYDKLSIQVRDSANVVKATLAGYSNLDKSTAYAQKTFDLSAYKGQTIRVYFNGVEDTYLQTSFFIDDTALTITR</sequence>
<dbReference type="GO" id="GO:0004252">
    <property type="term" value="F:serine-type endopeptidase activity"/>
    <property type="evidence" value="ECO:0007669"/>
    <property type="project" value="UniProtKB-UniRule"/>
</dbReference>
<dbReference type="InterPro" id="IPR010259">
    <property type="entry name" value="S8pro/Inhibitor_I9"/>
</dbReference>
<dbReference type="InterPro" id="IPR013783">
    <property type="entry name" value="Ig-like_fold"/>
</dbReference>
<feature type="active site" description="Charge relay system" evidence="5 6">
    <location>
        <position position="198"/>
    </location>
</feature>
<evidence type="ECO:0000313" key="12">
    <source>
        <dbReference type="EMBL" id="SEL64839.1"/>
    </source>
</evidence>
<keyword evidence="2 6" id="KW-0645">Protease</keyword>
<dbReference type="Gene3D" id="3.40.50.200">
    <property type="entry name" value="Peptidase S8/S53 domain"/>
    <property type="match status" value="1"/>
</dbReference>
<dbReference type="PANTHER" id="PTHR43806">
    <property type="entry name" value="PEPTIDASE S8"/>
    <property type="match status" value="1"/>
</dbReference>
<dbReference type="Pfam" id="PF00082">
    <property type="entry name" value="Peptidase_S8"/>
    <property type="match status" value="1"/>
</dbReference>
<feature type="chain" id="PRO_5010381235" evidence="9">
    <location>
        <begin position="21"/>
        <end position="669"/>
    </location>
</feature>
<evidence type="ECO:0000256" key="7">
    <source>
        <dbReference type="RuleBase" id="RU003355"/>
    </source>
</evidence>
<keyword evidence="9" id="KW-0732">Signal</keyword>
<dbReference type="SUPFAM" id="SSF54897">
    <property type="entry name" value="Protease propeptides/inhibitors"/>
    <property type="match status" value="1"/>
</dbReference>
<keyword evidence="3 6" id="KW-0378">Hydrolase</keyword>
<evidence type="ECO:0000259" key="10">
    <source>
        <dbReference type="Pfam" id="PF00082"/>
    </source>
</evidence>
<evidence type="ECO:0000256" key="3">
    <source>
        <dbReference type="ARBA" id="ARBA00022801"/>
    </source>
</evidence>